<proteinExistence type="predicted"/>
<evidence type="ECO:0000313" key="2">
    <source>
        <dbReference type="Proteomes" id="UP000297739"/>
    </source>
</evidence>
<accession>A0A4Z0PHS5</accession>
<name>A0A4Z0PHS5_9BACT</name>
<organism evidence="1 2">
    <name type="scientific">Hymenobacter elongatus</name>
    <dbReference type="NCBI Taxonomy" id="877208"/>
    <lineage>
        <taxon>Bacteria</taxon>
        <taxon>Pseudomonadati</taxon>
        <taxon>Bacteroidota</taxon>
        <taxon>Cytophagia</taxon>
        <taxon>Cytophagales</taxon>
        <taxon>Hymenobacteraceae</taxon>
        <taxon>Hymenobacter</taxon>
    </lineage>
</organism>
<reference evidence="1 2" key="1">
    <citation type="submission" date="2019-04" db="EMBL/GenBank/DDBJ databases">
        <authorList>
            <person name="Feng G."/>
            <person name="Zhang J."/>
            <person name="Zhu H."/>
        </authorList>
    </citation>
    <scope>NUCLEOTIDE SEQUENCE [LARGE SCALE GENOMIC DNA]</scope>
    <source>
        <strain evidence="1 2">JCM 17223</strain>
    </source>
</reference>
<dbReference type="EMBL" id="SRLD01000057">
    <property type="protein sequence ID" value="TGE13109.1"/>
    <property type="molecule type" value="Genomic_DNA"/>
</dbReference>
<sequence length="79" mass="8928">MQQRKKPRRCALSLPKTQTPFQPCGWKGVFVRLTIWFTAFQAWSANKKGLGITSGKPEKDLGKDKAMCRGFAESLVKKL</sequence>
<evidence type="ECO:0000313" key="1">
    <source>
        <dbReference type="EMBL" id="TGE13109.1"/>
    </source>
</evidence>
<keyword evidence="2" id="KW-1185">Reference proteome</keyword>
<gene>
    <name evidence="1" type="ORF">E5J99_19560</name>
</gene>
<comment type="caution">
    <text evidence="1">The sequence shown here is derived from an EMBL/GenBank/DDBJ whole genome shotgun (WGS) entry which is preliminary data.</text>
</comment>
<dbReference type="AlphaFoldDB" id="A0A4Z0PHS5"/>
<protein>
    <submittedName>
        <fullName evidence="1">Uncharacterized protein</fullName>
    </submittedName>
</protein>
<dbReference type="RefSeq" id="WP_210114492.1">
    <property type="nucleotide sequence ID" value="NZ_SRLD01000057.1"/>
</dbReference>
<dbReference type="Proteomes" id="UP000297739">
    <property type="component" value="Unassembled WGS sequence"/>
</dbReference>